<dbReference type="RefSeq" id="WP_174396387.1">
    <property type="nucleotide sequence ID" value="NZ_VBSB01000002.1"/>
</dbReference>
<evidence type="ECO:0000256" key="1">
    <source>
        <dbReference type="ARBA" id="ARBA00023015"/>
    </source>
</evidence>
<dbReference type="PANTHER" id="PTHR30055">
    <property type="entry name" value="HTH-TYPE TRANSCRIPTIONAL REGULATOR RUTR"/>
    <property type="match status" value="1"/>
</dbReference>
<sequence>MPGWRMEKSAQTSAHHEALPTDVTAATLEAIRRRGIDAFTLDDVAELTGRDILALSELCGDKEELAVRSLTAHYEDSIPLPDTGCLRDDMAALAHSVARFLSTGNGRLLMRLLVVDDRDWGAGETRNEFWQVRFQRVQEMFDRAEQRGEIRPDVNGHIAMQLMLAPLHAYALYLEDNIIEEETVQAIVEAAWRGVATVTAPEA</sequence>
<dbReference type="SUPFAM" id="SSF46689">
    <property type="entry name" value="Homeodomain-like"/>
    <property type="match status" value="1"/>
</dbReference>
<evidence type="ECO:0000256" key="2">
    <source>
        <dbReference type="ARBA" id="ARBA00023125"/>
    </source>
</evidence>
<keyword evidence="2" id="KW-0238">DNA-binding</keyword>
<reference evidence="5 6" key="1">
    <citation type="submission" date="2019-05" db="EMBL/GenBank/DDBJ databases">
        <title>Mycolicibacterium sphagni ENV482 genome assembly.</title>
        <authorList>
            <person name="Chen W."/>
            <person name="Faulkner N.W."/>
            <person name="Hyman M.R."/>
        </authorList>
    </citation>
    <scope>NUCLEOTIDE SEQUENCE [LARGE SCALE GENOMIC DNA]</scope>
    <source>
        <strain evidence="5 6">ENV482</strain>
    </source>
</reference>
<gene>
    <name evidence="5" type="ORF">FEG63_02415</name>
</gene>
<dbReference type="InterPro" id="IPR036271">
    <property type="entry name" value="Tet_transcr_reg_TetR-rel_C_sf"/>
</dbReference>
<comment type="caution">
    <text evidence="5">The sequence shown here is derived from an EMBL/GenBank/DDBJ whole genome shotgun (WGS) entry which is preliminary data.</text>
</comment>
<dbReference type="SUPFAM" id="SSF48498">
    <property type="entry name" value="Tetracyclin repressor-like, C-terminal domain"/>
    <property type="match status" value="1"/>
</dbReference>
<evidence type="ECO:0000313" key="6">
    <source>
        <dbReference type="Proteomes" id="UP000708347"/>
    </source>
</evidence>
<evidence type="ECO:0000256" key="3">
    <source>
        <dbReference type="ARBA" id="ARBA00023163"/>
    </source>
</evidence>
<accession>A0ABX2JLQ7</accession>
<dbReference type="Gene3D" id="1.10.357.10">
    <property type="entry name" value="Tetracycline Repressor, domain 2"/>
    <property type="match status" value="1"/>
</dbReference>
<dbReference type="PANTHER" id="PTHR30055:SF148">
    <property type="entry name" value="TETR-FAMILY TRANSCRIPTIONAL REGULATOR"/>
    <property type="match status" value="1"/>
</dbReference>
<evidence type="ECO:0000313" key="5">
    <source>
        <dbReference type="EMBL" id="NTY58405.1"/>
    </source>
</evidence>
<keyword evidence="1" id="KW-0805">Transcription regulation</keyword>
<feature type="domain" description="Tetracyclin repressor-like C-terminal" evidence="4">
    <location>
        <begin position="80"/>
        <end position="190"/>
    </location>
</feature>
<dbReference type="InterPro" id="IPR050109">
    <property type="entry name" value="HTH-type_TetR-like_transc_reg"/>
</dbReference>
<dbReference type="InterPro" id="IPR011075">
    <property type="entry name" value="TetR_C"/>
</dbReference>
<proteinExistence type="predicted"/>
<dbReference type="Pfam" id="PF16859">
    <property type="entry name" value="TetR_C_11"/>
    <property type="match status" value="1"/>
</dbReference>
<keyword evidence="3" id="KW-0804">Transcription</keyword>
<dbReference type="InterPro" id="IPR009057">
    <property type="entry name" value="Homeodomain-like_sf"/>
</dbReference>
<name>A0ABX2JLQ7_9MYCO</name>
<protein>
    <recommendedName>
        <fullName evidence="4">Tetracyclin repressor-like C-terminal domain-containing protein</fullName>
    </recommendedName>
</protein>
<organism evidence="5 6">
    <name type="scientific">Mycolicibacterium sphagni</name>
    <dbReference type="NCBI Taxonomy" id="1786"/>
    <lineage>
        <taxon>Bacteria</taxon>
        <taxon>Bacillati</taxon>
        <taxon>Actinomycetota</taxon>
        <taxon>Actinomycetes</taxon>
        <taxon>Mycobacteriales</taxon>
        <taxon>Mycobacteriaceae</taxon>
        <taxon>Mycolicibacterium</taxon>
    </lineage>
</organism>
<keyword evidence="6" id="KW-1185">Reference proteome</keyword>
<evidence type="ECO:0000259" key="4">
    <source>
        <dbReference type="Pfam" id="PF16859"/>
    </source>
</evidence>
<dbReference type="EMBL" id="VBSB01000002">
    <property type="protein sequence ID" value="NTY58405.1"/>
    <property type="molecule type" value="Genomic_DNA"/>
</dbReference>
<dbReference type="Proteomes" id="UP000708347">
    <property type="component" value="Unassembled WGS sequence"/>
</dbReference>